<dbReference type="InterPro" id="IPR003660">
    <property type="entry name" value="HAMP_dom"/>
</dbReference>
<dbReference type="CDD" id="cd06225">
    <property type="entry name" value="HAMP"/>
    <property type="match status" value="1"/>
</dbReference>
<dbReference type="PROSITE" id="PS50885">
    <property type="entry name" value="HAMP"/>
    <property type="match status" value="1"/>
</dbReference>
<dbReference type="InterPro" id="IPR050428">
    <property type="entry name" value="TCS_sensor_his_kinase"/>
</dbReference>
<dbReference type="Pfam" id="PF00512">
    <property type="entry name" value="HisKA"/>
    <property type="match status" value="1"/>
</dbReference>
<dbReference type="InterPro" id="IPR036097">
    <property type="entry name" value="HisK_dim/P_sf"/>
</dbReference>
<feature type="transmembrane region" description="Helical" evidence="11">
    <location>
        <begin position="159"/>
        <end position="183"/>
    </location>
</feature>
<evidence type="ECO:0000256" key="10">
    <source>
        <dbReference type="ARBA" id="ARBA00023136"/>
    </source>
</evidence>
<dbReference type="InterPro" id="IPR003661">
    <property type="entry name" value="HisK_dim/P_dom"/>
</dbReference>
<evidence type="ECO:0000256" key="5">
    <source>
        <dbReference type="ARBA" id="ARBA00022679"/>
    </source>
</evidence>
<evidence type="ECO:0000313" key="15">
    <source>
        <dbReference type="Proteomes" id="UP000293995"/>
    </source>
</evidence>
<evidence type="ECO:0000256" key="11">
    <source>
        <dbReference type="SAM" id="Phobius"/>
    </source>
</evidence>
<dbReference type="SMART" id="SM00304">
    <property type="entry name" value="HAMP"/>
    <property type="match status" value="1"/>
</dbReference>
<keyword evidence="6 11" id="KW-0812">Transmembrane</keyword>
<keyword evidence="10 11" id="KW-0472">Membrane</keyword>
<evidence type="ECO:0000256" key="2">
    <source>
        <dbReference type="ARBA" id="ARBA00004236"/>
    </source>
</evidence>
<dbReference type="Gene3D" id="3.30.565.10">
    <property type="entry name" value="Histidine kinase-like ATPase, C-terminal domain"/>
    <property type="match status" value="1"/>
</dbReference>
<dbReference type="EC" id="2.7.13.3" evidence="3"/>
<keyword evidence="5" id="KW-0808">Transferase</keyword>
<gene>
    <name evidence="14" type="ORF">ET475_03240</name>
</gene>
<evidence type="ECO:0000256" key="3">
    <source>
        <dbReference type="ARBA" id="ARBA00012438"/>
    </source>
</evidence>
<dbReference type="SMART" id="SM00388">
    <property type="entry name" value="HisKA"/>
    <property type="match status" value="1"/>
</dbReference>
<dbReference type="SMART" id="SM00387">
    <property type="entry name" value="HATPase_c"/>
    <property type="match status" value="1"/>
</dbReference>
<dbReference type="InterPro" id="IPR003594">
    <property type="entry name" value="HATPase_dom"/>
</dbReference>
<feature type="domain" description="Histidine kinase" evidence="12">
    <location>
        <begin position="245"/>
        <end position="468"/>
    </location>
</feature>
<dbReference type="PRINTS" id="PR00344">
    <property type="entry name" value="BCTRLSENSOR"/>
</dbReference>
<dbReference type="Pfam" id="PF02518">
    <property type="entry name" value="HATPase_c"/>
    <property type="match status" value="1"/>
</dbReference>
<evidence type="ECO:0000256" key="7">
    <source>
        <dbReference type="ARBA" id="ARBA00022777"/>
    </source>
</evidence>
<feature type="domain" description="HAMP" evidence="13">
    <location>
        <begin position="185"/>
        <end position="237"/>
    </location>
</feature>
<evidence type="ECO:0000256" key="4">
    <source>
        <dbReference type="ARBA" id="ARBA00022553"/>
    </source>
</evidence>
<dbReference type="InterPro" id="IPR004358">
    <property type="entry name" value="Sig_transdc_His_kin-like_C"/>
</dbReference>
<evidence type="ECO:0000256" key="9">
    <source>
        <dbReference type="ARBA" id="ARBA00023012"/>
    </source>
</evidence>
<keyword evidence="9" id="KW-0902">Two-component regulatory system</keyword>
<evidence type="ECO:0000259" key="13">
    <source>
        <dbReference type="PROSITE" id="PS50885"/>
    </source>
</evidence>
<dbReference type="PANTHER" id="PTHR45436:SF5">
    <property type="entry name" value="SENSOR HISTIDINE KINASE TRCS"/>
    <property type="match status" value="1"/>
</dbReference>
<dbReference type="Gene3D" id="1.10.287.130">
    <property type="match status" value="1"/>
</dbReference>
<name>A0A4P6ECM7_9MICO</name>
<dbReference type="Pfam" id="PF00672">
    <property type="entry name" value="HAMP"/>
    <property type="match status" value="1"/>
</dbReference>
<dbReference type="CDD" id="cd00082">
    <property type="entry name" value="HisKA"/>
    <property type="match status" value="1"/>
</dbReference>
<dbReference type="SUPFAM" id="SSF47384">
    <property type="entry name" value="Homodimeric domain of signal transducing histidine kinase"/>
    <property type="match status" value="1"/>
</dbReference>
<comment type="catalytic activity">
    <reaction evidence="1">
        <text>ATP + protein L-histidine = ADP + protein N-phospho-L-histidine.</text>
        <dbReference type="EC" id="2.7.13.3"/>
    </reaction>
</comment>
<dbReference type="SUPFAM" id="SSF55874">
    <property type="entry name" value="ATPase domain of HSP90 chaperone/DNA topoisomerase II/histidine kinase"/>
    <property type="match status" value="1"/>
</dbReference>
<dbReference type="Gene3D" id="6.10.340.10">
    <property type="match status" value="1"/>
</dbReference>
<dbReference type="KEGG" id="mprt:ET475_03240"/>
<comment type="subcellular location">
    <subcellularLocation>
        <location evidence="2">Cell membrane</location>
    </subcellularLocation>
</comment>
<proteinExistence type="predicted"/>
<dbReference type="PROSITE" id="PS50109">
    <property type="entry name" value="HIS_KIN"/>
    <property type="match status" value="1"/>
</dbReference>
<dbReference type="PANTHER" id="PTHR45436">
    <property type="entry name" value="SENSOR HISTIDINE KINASE YKOH"/>
    <property type="match status" value="1"/>
</dbReference>
<dbReference type="RefSeq" id="WP_129385970.1">
    <property type="nucleotide sequence ID" value="NZ_CP035494.1"/>
</dbReference>
<reference evidence="14 15" key="1">
    <citation type="submission" date="2019-01" db="EMBL/GenBank/DDBJ databases">
        <title>Genome sequencing of strain DFW100M-13.</title>
        <authorList>
            <person name="Heo J."/>
            <person name="Kim S.-J."/>
            <person name="Kim J.-S."/>
            <person name="Hong S.-B."/>
            <person name="Kwon S.-W."/>
        </authorList>
    </citation>
    <scope>NUCLEOTIDE SEQUENCE [LARGE SCALE GENOMIC DNA]</scope>
    <source>
        <strain evidence="14 15">DFW100M-13</strain>
    </source>
</reference>
<organism evidence="14 15">
    <name type="scientific">Microbacterium protaetiae</name>
    <dbReference type="NCBI Taxonomy" id="2509458"/>
    <lineage>
        <taxon>Bacteria</taxon>
        <taxon>Bacillati</taxon>
        <taxon>Actinomycetota</taxon>
        <taxon>Actinomycetes</taxon>
        <taxon>Micrococcales</taxon>
        <taxon>Microbacteriaceae</taxon>
        <taxon>Microbacterium</taxon>
    </lineage>
</organism>
<sequence length="468" mass="49691">MRVQVLLPLVLFSLLAVLAIVIPVGESIAVSRTQQLELARASSMDHIVRLGENALTSGDTTSLARYLARFGSVSHESVIVLDGEGDQIAKVGVLSADDPAVRSHALASSRNLPQWQLPTLTPWSVGAPLVSKPILGSGELSMGVVVLQVNTTAARHDVAAAWLLVALVALLVIGLLVGASLWWTNWVLRPVRALDEATNAFGEHHDVRLVAATGPPELRRLAASFSRMARGIEETLVQQRNFVADASHQLRNPLAAIRLRIDALAGVGHGARSLETVDADLDRLESTVGRMLVLADVEHRATARASGDTTTIDASFREHTVPSAAALAEPFRPLVDAAGQTLITEGTTEVRLACRRSDLEEIVATLLENAGKYAGEGAIVRLCLAQESHPDGDVVSVSVSDDGPGLDDAELAQAGTRFWRSARHRGQPGTGLGLAIVGQLVRANGGTLRIDRAAEGGLRIVMRFEAIV</sequence>
<dbReference type="EMBL" id="CP035494">
    <property type="protein sequence ID" value="QAY59103.1"/>
    <property type="molecule type" value="Genomic_DNA"/>
</dbReference>
<dbReference type="GO" id="GO:0005886">
    <property type="term" value="C:plasma membrane"/>
    <property type="evidence" value="ECO:0007669"/>
    <property type="project" value="UniProtKB-SubCell"/>
</dbReference>
<evidence type="ECO:0000313" key="14">
    <source>
        <dbReference type="EMBL" id="QAY59103.1"/>
    </source>
</evidence>
<dbReference type="AlphaFoldDB" id="A0A4P6ECM7"/>
<accession>A0A4P6ECM7</accession>
<protein>
    <recommendedName>
        <fullName evidence="3">histidine kinase</fullName>
        <ecNumber evidence="3">2.7.13.3</ecNumber>
    </recommendedName>
</protein>
<dbReference type="GO" id="GO:0000155">
    <property type="term" value="F:phosphorelay sensor kinase activity"/>
    <property type="evidence" value="ECO:0007669"/>
    <property type="project" value="InterPro"/>
</dbReference>
<evidence type="ECO:0000259" key="12">
    <source>
        <dbReference type="PROSITE" id="PS50109"/>
    </source>
</evidence>
<keyword evidence="7 14" id="KW-0418">Kinase</keyword>
<evidence type="ECO:0000256" key="8">
    <source>
        <dbReference type="ARBA" id="ARBA00022989"/>
    </source>
</evidence>
<keyword evidence="4" id="KW-0597">Phosphoprotein</keyword>
<dbReference type="Proteomes" id="UP000293995">
    <property type="component" value="Chromosome"/>
</dbReference>
<evidence type="ECO:0000256" key="1">
    <source>
        <dbReference type="ARBA" id="ARBA00000085"/>
    </source>
</evidence>
<dbReference type="InterPro" id="IPR005467">
    <property type="entry name" value="His_kinase_dom"/>
</dbReference>
<dbReference type="InterPro" id="IPR036890">
    <property type="entry name" value="HATPase_C_sf"/>
</dbReference>
<keyword evidence="15" id="KW-1185">Reference proteome</keyword>
<keyword evidence="8 11" id="KW-1133">Transmembrane helix</keyword>
<evidence type="ECO:0000256" key="6">
    <source>
        <dbReference type="ARBA" id="ARBA00022692"/>
    </source>
</evidence>
<dbReference type="OrthoDB" id="9786919at2"/>